<evidence type="ECO:0000256" key="7">
    <source>
        <dbReference type="SAM" id="MobiDB-lite"/>
    </source>
</evidence>
<keyword evidence="9" id="KW-0449">Lipoprotein</keyword>
<evidence type="ECO:0000256" key="4">
    <source>
        <dbReference type="ARBA" id="ARBA00022989"/>
    </source>
</evidence>
<evidence type="ECO:0000313" key="10">
    <source>
        <dbReference type="Proteomes" id="UP000001258"/>
    </source>
</evidence>
<dbReference type="OrthoDB" id="9785836at2"/>
<feature type="transmembrane region" description="Helical" evidence="6">
    <location>
        <begin position="303"/>
        <end position="322"/>
    </location>
</feature>
<evidence type="ECO:0000256" key="5">
    <source>
        <dbReference type="ARBA" id="ARBA00023136"/>
    </source>
</evidence>
<evidence type="ECO:0000256" key="2">
    <source>
        <dbReference type="ARBA" id="ARBA00022448"/>
    </source>
</evidence>
<dbReference type="SUPFAM" id="SSF161098">
    <property type="entry name" value="MetI-like"/>
    <property type="match status" value="1"/>
</dbReference>
<feature type="transmembrane region" description="Helical" evidence="6">
    <location>
        <begin position="111"/>
        <end position="132"/>
    </location>
</feature>
<evidence type="ECO:0000259" key="8">
    <source>
        <dbReference type="PROSITE" id="PS50928"/>
    </source>
</evidence>
<feature type="transmembrane region" description="Helical" evidence="6">
    <location>
        <begin position="47"/>
        <end position="65"/>
    </location>
</feature>
<accession>Q9KB23</accession>
<name>Q9KB23_HALH5</name>
<evidence type="ECO:0000256" key="3">
    <source>
        <dbReference type="ARBA" id="ARBA00022692"/>
    </source>
</evidence>
<dbReference type="Pfam" id="PF00528">
    <property type="entry name" value="BPD_transp_1"/>
    <property type="match status" value="1"/>
</dbReference>
<dbReference type="KEGG" id="bha:BH2112"/>
<keyword evidence="10" id="KW-1185">Reference proteome</keyword>
<proteinExistence type="inferred from homology"/>
<dbReference type="GO" id="GO:0005886">
    <property type="term" value="C:plasma membrane"/>
    <property type="evidence" value="ECO:0007669"/>
    <property type="project" value="UniProtKB-SubCell"/>
</dbReference>
<comment type="subcellular location">
    <subcellularLocation>
        <location evidence="6">Cell membrane</location>
        <topology evidence="6">Multi-pass membrane protein</topology>
    </subcellularLocation>
    <subcellularLocation>
        <location evidence="1">Membrane</location>
        <topology evidence="1">Multi-pass membrane protein</topology>
    </subcellularLocation>
</comment>
<feature type="transmembrane region" description="Helical" evidence="6">
    <location>
        <begin position="153"/>
        <end position="176"/>
    </location>
</feature>
<dbReference type="Gene3D" id="1.10.3720.10">
    <property type="entry name" value="MetI-like"/>
    <property type="match status" value="1"/>
</dbReference>
<feature type="transmembrane region" description="Helical" evidence="6">
    <location>
        <begin position="243"/>
        <end position="267"/>
    </location>
</feature>
<gene>
    <name evidence="9" type="ordered locus">BH2112</name>
</gene>
<dbReference type="GO" id="GO:0055085">
    <property type="term" value="P:transmembrane transport"/>
    <property type="evidence" value="ECO:0007669"/>
    <property type="project" value="InterPro"/>
</dbReference>
<comment type="similarity">
    <text evidence="6">Belongs to the binding-protein-dependent transport system permease family.</text>
</comment>
<keyword evidence="3 6" id="KW-0812">Transmembrane</keyword>
<dbReference type="CDD" id="cd06261">
    <property type="entry name" value="TM_PBP2"/>
    <property type="match status" value="1"/>
</dbReference>
<dbReference type="PROSITE" id="PS50928">
    <property type="entry name" value="ABC_TM1"/>
    <property type="match status" value="1"/>
</dbReference>
<dbReference type="PIR" id="H83913">
    <property type="entry name" value="H83913"/>
</dbReference>
<dbReference type="AlphaFoldDB" id="Q9KB23"/>
<feature type="compositionally biased region" description="Low complexity" evidence="7">
    <location>
        <begin position="1"/>
        <end position="20"/>
    </location>
</feature>
<keyword evidence="2 6" id="KW-0813">Transport</keyword>
<dbReference type="PANTHER" id="PTHR43496:SF1">
    <property type="entry name" value="POLYGALACTURONAN_RHAMNOGALACTURONAN TRANSPORT SYSTEM PERMEASE PROTEIN YTEP"/>
    <property type="match status" value="1"/>
</dbReference>
<keyword evidence="4 6" id="KW-1133">Transmembrane helix</keyword>
<dbReference type="HOGENOM" id="CLU_016047_0_1_9"/>
<evidence type="ECO:0000256" key="1">
    <source>
        <dbReference type="ARBA" id="ARBA00004141"/>
    </source>
</evidence>
<feature type="transmembrane region" description="Helical" evidence="6">
    <location>
        <begin position="188"/>
        <end position="207"/>
    </location>
</feature>
<reference evidence="9 10" key="1">
    <citation type="journal article" date="2000" name="Nucleic Acids Res.">
        <title>Complete genome sequence of the alkaliphilic bacterium Bacillus halodurans and genomic sequence comparison with Bacillus subtilis.</title>
        <authorList>
            <person name="Takami H."/>
            <person name="Nakasone K."/>
            <person name="Takaki Y."/>
            <person name="Maeno G."/>
            <person name="Sasaki R."/>
            <person name="Masui N."/>
            <person name="Fuji F."/>
            <person name="Hirama C."/>
            <person name="Nakamura Y."/>
            <person name="Ogasawara N."/>
            <person name="Kuhara S."/>
            <person name="Horikoshi K."/>
        </authorList>
    </citation>
    <scope>NUCLEOTIDE SEQUENCE [LARGE SCALE GENOMIC DNA]</scope>
    <source>
        <strain evidence="10">ATCC BAA-125 / DSM 18197 / FERM 7344 / JCM 9153 / C-125</strain>
    </source>
</reference>
<dbReference type="Proteomes" id="UP000001258">
    <property type="component" value="Chromosome"/>
</dbReference>
<organism evidence="9 10">
    <name type="scientific">Halalkalibacterium halodurans (strain ATCC BAA-125 / DSM 18197 / FERM 7344 / JCM 9153 / C-125)</name>
    <name type="common">Bacillus halodurans</name>
    <dbReference type="NCBI Taxonomy" id="272558"/>
    <lineage>
        <taxon>Bacteria</taxon>
        <taxon>Bacillati</taxon>
        <taxon>Bacillota</taxon>
        <taxon>Bacilli</taxon>
        <taxon>Bacillales</taxon>
        <taxon>Bacillaceae</taxon>
        <taxon>Halalkalibacterium (ex Joshi et al. 2022)</taxon>
    </lineage>
</organism>
<dbReference type="PANTHER" id="PTHR43496">
    <property type="entry name" value="PROTEIN LPLB"/>
    <property type="match status" value="1"/>
</dbReference>
<dbReference type="InterPro" id="IPR000515">
    <property type="entry name" value="MetI-like"/>
</dbReference>
<protein>
    <submittedName>
        <fullName evidence="9">Transmembrane lipoprotein</fullName>
    </submittedName>
</protein>
<feature type="region of interest" description="Disordered" evidence="7">
    <location>
        <begin position="1"/>
        <end position="29"/>
    </location>
</feature>
<sequence length="337" mass="38002">MALQQTQSSAPPGQASSPAPIKQPPKTPAGKPTGIKLFFKKCYEQKALLLMSLPFLIWLIIFRYVPLYGWSIAFQDFRPARPIFDQDWAGFKHFTFLFTDPRFFEVLRNTLAMSLINLVLGFVTAIGLAILLNELRNLTFKRVVQTISYMPHFLSWVVAAGLVSAALSIENGIINIVLMKLGMISEPIMWLGVGEYFWGIIGASDVWKNVGWNTIIYLAAITMIDTEQYEAAEIDGATRLQRIWYITLPGMRPVIVILLIMNLGYILESGFEAQYLLMNPMNMDFAENLDIFVLRYGINMGNFSLATAAGIFKTVVSFIFLFSANHIAKRLGEARLF</sequence>
<dbReference type="STRING" id="272558.gene:10728010"/>
<dbReference type="eggNOG" id="COG4209">
    <property type="taxonomic scope" value="Bacteria"/>
</dbReference>
<dbReference type="InterPro" id="IPR035906">
    <property type="entry name" value="MetI-like_sf"/>
</dbReference>
<evidence type="ECO:0000256" key="6">
    <source>
        <dbReference type="RuleBase" id="RU363032"/>
    </source>
</evidence>
<dbReference type="EMBL" id="BA000004">
    <property type="protein sequence ID" value="BAB05831.1"/>
    <property type="molecule type" value="Genomic_DNA"/>
</dbReference>
<keyword evidence="5 6" id="KW-0472">Membrane</keyword>
<evidence type="ECO:0000313" key="9">
    <source>
        <dbReference type="EMBL" id="BAB05831.1"/>
    </source>
</evidence>
<feature type="domain" description="ABC transmembrane type-1" evidence="8">
    <location>
        <begin position="107"/>
        <end position="324"/>
    </location>
</feature>